<dbReference type="InterPro" id="IPR019734">
    <property type="entry name" value="TPR_rpt"/>
</dbReference>
<dbReference type="PANTHER" id="PTHR22550:SF5">
    <property type="entry name" value="LEUCINE ZIPPER PROTEIN 4"/>
    <property type="match status" value="1"/>
</dbReference>
<dbReference type="SUPFAM" id="SSF48452">
    <property type="entry name" value="TPR-like"/>
    <property type="match status" value="1"/>
</dbReference>
<feature type="compositionally biased region" description="Basic and acidic residues" evidence="6">
    <location>
        <begin position="567"/>
        <end position="588"/>
    </location>
</feature>
<dbReference type="PROSITE" id="PS50234">
    <property type="entry name" value="VWFA"/>
    <property type="match status" value="1"/>
</dbReference>
<dbReference type="Proteomes" id="UP000663720">
    <property type="component" value="Chromosome"/>
</dbReference>
<dbReference type="InterPro" id="IPR036465">
    <property type="entry name" value="vWFA_dom_sf"/>
</dbReference>
<dbReference type="Pfam" id="PF13432">
    <property type="entry name" value="TPR_16"/>
    <property type="match status" value="1"/>
</dbReference>
<dbReference type="InterPro" id="IPR050768">
    <property type="entry name" value="UPF0353/GerABKA_families"/>
</dbReference>
<dbReference type="Gene3D" id="1.25.40.10">
    <property type="entry name" value="Tetratricopeptide repeat domain"/>
    <property type="match status" value="1"/>
</dbReference>
<dbReference type="RefSeq" id="WP_207687338.1">
    <property type="nucleotide sequence ID" value="NZ_CP061799.1"/>
</dbReference>
<keyword evidence="3 7" id="KW-1133">Transmembrane helix</keyword>
<keyword evidence="10" id="KW-1185">Reference proteome</keyword>
<proteinExistence type="predicted"/>
<dbReference type="PROSITE" id="PS50005">
    <property type="entry name" value="TPR"/>
    <property type="match status" value="2"/>
</dbReference>
<dbReference type="PROSITE" id="PS50293">
    <property type="entry name" value="TPR_REGION"/>
    <property type="match status" value="2"/>
</dbReference>
<dbReference type="EMBL" id="CP061799">
    <property type="protein sequence ID" value="QTA81279.1"/>
    <property type="molecule type" value="Genomic_DNA"/>
</dbReference>
<evidence type="ECO:0000256" key="6">
    <source>
        <dbReference type="SAM" id="MobiDB-lite"/>
    </source>
</evidence>
<keyword evidence="4 7" id="KW-0472">Membrane</keyword>
<feature type="domain" description="VWFA" evidence="8">
    <location>
        <begin position="90"/>
        <end position="287"/>
    </location>
</feature>
<dbReference type="SMART" id="SM00327">
    <property type="entry name" value="VWA"/>
    <property type="match status" value="1"/>
</dbReference>
<feature type="compositionally biased region" description="Basic and acidic residues" evidence="6">
    <location>
        <begin position="546"/>
        <end position="557"/>
    </location>
</feature>
<dbReference type="KEGG" id="dli:dnl_36110"/>
<gene>
    <name evidence="9" type="ORF">dnl_36110</name>
</gene>
<dbReference type="Gene3D" id="3.40.50.410">
    <property type="entry name" value="von Willebrand factor, type A domain"/>
    <property type="match status" value="1"/>
</dbReference>
<evidence type="ECO:0000259" key="8">
    <source>
        <dbReference type="PROSITE" id="PS50234"/>
    </source>
</evidence>
<dbReference type="SMART" id="SM00028">
    <property type="entry name" value="TPR"/>
    <property type="match status" value="2"/>
</dbReference>
<keyword evidence="2 7" id="KW-0812">Transmembrane</keyword>
<reference evidence="9" key="1">
    <citation type="journal article" date="2021" name="Microb. Physiol.">
        <title>Proteogenomic Insights into the Physiology of Marine, Sulfate-Reducing, Filamentous Desulfonema limicola and Desulfonema magnum.</title>
        <authorList>
            <person name="Schnaars V."/>
            <person name="Wohlbrand L."/>
            <person name="Scheve S."/>
            <person name="Hinrichs C."/>
            <person name="Reinhardt R."/>
            <person name="Rabus R."/>
        </authorList>
    </citation>
    <scope>NUCLEOTIDE SEQUENCE</scope>
    <source>
        <strain evidence="9">5ac10</strain>
    </source>
</reference>
<protein>
    <submittedName>
        <fullName evidence="9">von Willebrand factor A-like domain-containing protein, tetratricopeptide repeat-containing</fullName>
    </submittedName>
</protein>
<dbReference type="AlphaFoldDB" id="A0A975B9M0"/>
<keyword evidence="1" id="KW-1003">Cell membrane</keyword>
<evidence type="ECO:0000313" key="9">
    <source>
        <dbReference type="EMBL" id="QTA81279.1"/>
    </source>
</evidence>
<evidence type="ECO:0000256" key="2">
    <source>
        <dbReference type="ARBA" id="ARBA00022692"/>
    </source>
</evidence>
<evidence type="ECO:0000256" key="4">
    <source>
        <dbReference type="ARBA" id="ARBA00023136"/>
    </source>
</evidence>
<dbReference type="InterPro" id="IPR002035">
    <property type="entry name" value="VWF_A"/>
</dbReference>
<feature type="compositionally biased region" description="Basic and acidic residues" evidence="6">
    <location>
        <begin position="469"/>
        <end position="522"/>
    </location>
</feature>
<feature type="repeat" description="TPR" evidence="5">
    <location>
        <begin position="418"/>
        <end position="451"/>
    </location>
</feature>
<feature type="transmembrane region" description="Helical" evidence="7">
    <location>
        <begin position="6"/>
        <end position="26"/>
    </location>
</feature>
<dbReference type="PANTHER" id="PTHR22550">
    <property type="entry name" value="SPORE GERMINATION PROTEIN"/>
    <property type="match status" value="1"/>
</dbReference>
<feature type="region of interest" description="Disordered" evidence="6">
    <location>
        <begin position="469"/>
        <end position="605"/>
    </location>
</feature>
<keyword evidence="5" id="KW-0802">TPR repeat</keyword>
<evidence type="ECO:0000256" key="1">
    <source>
        <dbReference type="ARBA" id="ARBA00022475"/>
    </source>
</evidence>
<feature type="repeat" description="TPR" evidence="5">
    <location>
        <begin position="382"/>
        <end position="415"/>
    </location>
</feature>
<evidence type="ECO:0000313" key="10">
    <source>
        <dbReference type="Proteomes" id="UP000663720"/>
    </source>
</evidence>
<accession>A0A975B9M0</accession>
<dbReference type="SUPFAM" id="SSF53300">
    <property type="entry name" value="vWA-like"/>
    <property type="match status" value="1"/>
</dbReference>
<evidence type="ECO:0000256" key="7">
    <source>
        <dbReference type="SAM" id="Phobius"/>
    </source>
</evidence>
<dbReference type="Pfam" id="PF13519">
    <property type="entry name" value="VWA_2"/>
    <property type="match status" value="1"/>
</dbReference>
<organism evidence="9 10">
    <name type="scientific">Desulfonema limicola</name>
    <dbReference type="NCBI Taxonomy" id="45656"/>
    <lineage>
        <taxon>Bacteria</taxon>
        <taxon>Pseudomonadati</taxon>
        <taxon>Thermodesulfobacteriota</taxon>
        <taxon>Desulfobacteria</taxon>
        <taxon>Desulfobacterales</taxon>
        <taxon>Desulfococcaceae</taxon>
        <taxon>Desulfonema</taxon>
    </lineage>
</organism>
<evidence type="ECO:0000256" key="5">
    <source>
        <dbReference type="PROSITE-ProRule" id="PRU00339"/>
    </source>
</evidence>
<sequence>MKFARIEMLFLIWSVPLLFLIFMFGMKKRMKILKAFSSQKGLKSTVPDISTGRRWLKAGLMLACLCFICIAMSGPQYGYKWQETEQKGIDIIIALDCSKSMLANDISPTRLDRAKRKIYDLLTILEGDRAGLVAFAGTAFLQCPLTLDYEAFNIFLNTLTPDFLPVGGTDISGAVAAAVAGFDQKTNSEKAVILITDGENTGKEDPIEAAKKAMESDVKLFCIGVGSEGGVPVPDEKGGFKKDETGKIIVTRLDEETLKKMAVMTGGTYVRSVSGDMDLDVIYKKEIRGKMEQSTLASGRKQVWEDRYQWVLIFAVIALLAEIFLPSIKKTAPILILAFLLISPYPVQAGPMQEGLEAYNKGEYETALKLFIDAQLDDPENPGILYNIGNTYYKMGNYESAAQNFKQALKTEDKNLKHKSLYNLGNTNFQNQEYEEAIKNYDEALKIAPDDIQAKENIEFVKKVMEQKKQEQKQCSNDNKDKKEDKEQDKQEQDKSQEQKDGSQEDKKENQPGEQKDQKEQQEYGNEMSEEEKKKQQQQQQQQQQADKDQEKNEEKQAQQAENSQENPDREGEKKQAERMLNRLKDQPGRAMIPVYQEQKVEKDW</sequence>
<name>A0A975B9M0_9BACT</name>
<dbReference type="InterPro" id="IPR011990">
    <property type="entry name" value="TPR-like_helical_dom_sf"/>
</dbReference>
<evidence type="ECO:0000256" key="3">
    <source>
        <dbReference type="ARBA" id="ARBA00022989"/>
    </source>
</evidence>